<dbReference type="KEGG" id="vg:41702105"/>
<dbReference type="Proteomes" id="UP000290636">
    <property type="component" value="Segment"/>
</dbReference>
<organism evidence="1">
    <name type="scientific">Rhynchobatus djiddensis adomavirus 1</name>
    <dbReference type="NCBI Taxonomy" id="2175117"/>
    <lineage>
        <taxon>Viruses</taxon>
        <taxon>Adomaviruses</taxon>
    </lineage>
</organism>
<accession>A0A2S1MK38</accession>
<proteinExistence type="predicted"/>
<reference evidence="1" key="1">
    <citation type="submission" date="2017-09" db="EMBL/GenBank/DDBJ databases">
        <title>First adomaviral infection in elasmobranch: viral epithelial cell cytokaryomegaly disease caused by a new DNA virus, with molecular evidence from viral loads and in situ hybridization.</title>
        <authorList>
            <person name="Dill J."/>
            <person name="Ng T.F.F."/>
            <person name="Delwart E."/>
            <person name="Buck C.B."/>
            <person name="Camus A."/>
        </authorList>
    </citation>
    <scope>NUCLEOTIDE SEQUENCE [LARGE SCALE GENOMIC DNA]</scope>
    <source>
        <strain evidence="1">UGA1</strain>
    </source>
</reference>
<dbReference type="RefSeq" id="YP_009552704.1">
    <property type="nucleotide sequence ID" value="NC_040625.1"/>
</dbReference>
<evidence type="ECO:0000313" key="1">
    <source>
        <dbReference type="EMBL" id="AWG87398.1"/>
    </source>
</evidence>
<protein>
    <submittedName>
        <fullName evidence="1">LO7</fullName>
    </submittedName>
</protein>
<sequence>MTTTSPDAFDIDLSTLPMTNANRQHVSANLARRVYKREASEQTLTDNVNKDGITETLINVQCGHDESILLGSFTFEISGHVKRADIPNWQSVDAARQHFAPIGPGNAVGPVPLPPFIANSQFQVIDLRVGAAGSLNVFLANQRSSTGHCGALGFLNKYTNLPEEDGAMQEGYLGDIEGHSYRDTLQVDSFDSPFKGYEPLYHQLNNPTNLLVEMDVIEEETIVPLPAGMPLQLRFVTVAGPQRRNIMRSPDQRQHWQIEFDSFKVTWTCIKLTDDSREEEKDIVTYPTLDIGLQVHQLPVGNTSIVIPITRSEMQLVPQYLLIFIGHQDTFNPEYMSVGTLHGLHRDILATMRLTVNGDLNPEFMSPFQAYTIDLTDLTARRQMRQAWCARLGRSITKGTYRDRPLMESHMRRNVTTSLGCSSFAIMTDPGMTVIREACSGGIAGRIDALITFQRPIAANMALYVMYCTKQAITFERQVTANGLSSSWTISDIFTRPAYTEVYHENQLTTGAHQTDDRMPM</sequence>
<name>A0A2S1MK38_9VIRU</name>
<dbReference type="GeneID" id="41702105"/>
<dbReference type="EMBL" id="MF946548">
    <property type="protein sequence ID" value="AWG87398.1"/>
    <property type="molecule type" value="Genomic_DNA"/>
</dbReference>